<evidence type="ECO:0000313" key="12">
    <source>
        <dbReference type="EMBL" id="CCK76075.1"/>
    </source>
</evidence>
<dbReference type="PANTHER" id="PTHR43750:SF3">
    <property type="entry name" value="UDP-GLUCOSE 6-DEHYDROGENASE TUAD"/>
    <property type="match status" value="1"/>
</dbReference>
<dbReference type="KEGG" id="oai:OLEAN_C18990"/>
<dbReference type="Gene3D" id="1.20.5.100">
    <property type="entry name" value="Cytochrome c1, transmembrane anchor, C-terminal"/>
    <property type="match status" value="1"/>
</dbReference>
<feature type="binding site" evidence="9">
    <location>
        <position position="200"/>
    </location>
    <ligand>
        <name>substrate</name>
    </ligand>
</feature>
<dbReference type="EC" id="1.1.1.22" evidence="3 8"/>
<feature type="binding site" evidence="10">
    <location>
        <position position="148"/>
    </location>
    <ligand>
        <name>NAD(+)</name>
        <dbReference type="ChEBI" id="CHEBI:57540"/>
    </ligand>
</feature>
<keyword evidence="13" id="KW-1185">Reference proteome</keyword>
<keyword evidence="6 8" id="KW-0520">NAD</keyword>
<keyword evidence="5 8" id="KW-0560">Oxidoreductase</keyword>
<evidence type="ECO:0000256" key="6">
    <source>
        <dbReference type="ARBA" id="ARBA00023027"/>
    </source>
</evidence>
<feature type="binding site" evidence="10">
    <location>
        <position position="25"/>
    </location>
    <ligand>
        <name>NAD(+)</name>
        <dbReference type="ChEBI" id="CHEBI:57540"/>
    </ligand>
</feature>
<feature type="binding site" evidence="10">
    <location>
        <position position="76"/>
    </location>
    <ligand>
        <name>NAD(+)</name>
        <dbReference type="ChEBI" id="CHEBI:57540"/>
    </ligand>
</feature>
<evidence type="ECO:0000256" key="10">
    <source>
        <dbReference type="PIRSR" id="PIRSR500134-3"/>
    </source>
</evidence>
<feature type="binding site" evidence="9">
    <location>
        <begin position="145"/>
        <end position="148"/>
    </location>
    <ligand>
        <name>substrate</name>
    </ligand>
</feature>
<protein>
    <recommendedName>
        <fullName evidence="4 8">UDP-glucose 6-dehydrogenase</fullName>
        <ecNumber evidence="3 8">1.1.1.22</ecNumber>
    </recommendedName>
</protein>
<dbReference type="InterPro" id="IPR036220">
    <property type="entry name" value="UDP-Glc/GDP-Man_DH_C_sf"/>
</dbReference>
<dbReference type="UniPathway" id="UPA00038">
    <property type="reaction ID" value="UER00491"/>
</dbReference>
<dbReference type="SUPFAM" id="SSF48179">
    <property type="entry name" value="6-phosphogluconate dehydrogenase C-terminal domain-like"/>
    <property type="match status" value="1"/>
</dbReference>
<dbReference type="AlphaFoldDB" id="R4YMU5"/>
<dbReference type="GO" id="GO:0003979">
    <property type="term" value="F:UDP-glucose 6-dehydrogenase activity"/>
    <property type="evidence" value="ECO:0007669"/>
    <property type="project" value="UniProtKB-EC"/>
</dbReference>
<dbReference type="STRING" id="698738.OLEAN_C18990"/>
<dbReference type="SUPFAM" id="SSF52413">
    <property type="entry name" value="UDP-glucose/GDP-mannose dehydrogenase C-terminal domain"/>
    <property type="match status" value="1"/>
</dbReference>
<dbReference type="InterPro" id="IPR028357">
    <property type="entry name" value="UDPglc_DH_bac"/>
</dbReference>
<feature type="binding site" evidence="9">
    <location>
        <position position="253"/>
    </location>
    <ligand>
        <name>substrate</name>
    </ligand>
</feature>
<evidence type="ECO:0000256" key="3">
    <source>
        <dbReference type="ARBA" id="ARBA00012954"/>
    </source>
</evidence>
<dbReference type="PIRSF" id="PIRSF500134">
    <property type="entry name" value="UDPglc_DH_bac"/>
    <property type="match status" value="1"/>
</dbReference>
<dbReference type="InterPro" id="IPR014027">
    <property type="entry name" value="UDP-Glc/GDP-Man_DH_C"/>
</dbReference>
<evidence type="ECO:0000256" key="8">
    <source>
        <dbReference type="PIRNR" id="PIRNR000124"/>
    </source>
</evidence>
<feature type="binding site" evidence="9">
    <location>
        <position position="317"/>
    </location>
    <ligand>
        <name>substrate</name>
    </ligand>
</feature>
<dbReference type="InterPro" id="IPR001732">
    <property type="entry name" value="UDP-Glc/GDP-Man_DH_N"/>
</dbReference>
<accession>R4YMU5</accession>
<comment type="pathway">
    <text evidence="1">Nucleotide-sugar biosynthesis; UDP-alpha-D-glucuronate biosynthesis; UDP-alpha-D-glucuronate from UDP-alpha-D-glucose: step 1/1.</text>
</comment>
<dbReference type="InterPro" id="IPR036291">
    <property type="entry name" value="NAD(P)-bd_dom_sf"/>
</dbReference>
<feature type="binding site" evidence="9">
    <location>
        <begin position="245"/>
        <end position="249"/>
    </location>
    <ligand>
        <name>substrate</name>
    </ligand>
</feature>
<dbReference type="Proteomes" id="UP000032749">
    <property type="component" value="Chromosome"/>
</dbReference>
<comment type="catalytic activity">
    <reaction evidence="7 8">
        <text>UDP-alpha-D-glucose + 2 NAD(+) + H2O = UDP-alpha-D-glucuronate + 2 NADH + 3 H(+)</text>
        <dbReference type="Rhea" id="RHEA:23596"/>
        <dbReference type="ChEBI" id="CHEBI:15377"/>
        <dbReference type="ChEBI" id="CHEBI:15378"/>
        <dbReference type="ChEBI" id="CHEBI:57540"/>
        <dbReference type="ChEBI" id="CHEBI:57945"/>
        <dbReference type="ChEBI" id="CHEBI:58052"/>
        <dbReference type="ChEBI" id="CHEBI:58885"/>
        <dbReference type="EC" id="1.1.1.22"/>
    </reaction>
</comment>
<evidence type="ECO:0000259" key="11">
    <source>
        <dbReference type="SMART" id="SM00984"/>
    </source>
</evidence>
<comment type="similarity">
    <text evidence="2 8">Belongs to the UDP-glucose/GDP-mannose dehydrogenase family.</text>
</comment>
<evidence type="ECO:0000256" key="1">
    <source>
        <dbReference type="ARBA" id="ARBA00004701"/>
    </source>
</evidence>
<dbReference type="HOGENOM" id="CLU_023810_1_2_6"/>
<dbReference type="InterPro" id="IPR014026">
    <property type="entry name" value="UDP-Glc/GDP-Man_DH_dimer"/>
</dbReference>
<evidence type="ECO:0000313" key="13">
    <source>
        <dbReference type="Proteomes" id="UP000032749"/>
    </source>
</evidence>
<dbReference type="Pfam" id="PF03721">
    <property type="entry name" value="UDPG_MGDP_dh_N"/>
    <property type="match status" value="1"/>
</dbReference>
<dbReference type="Gene3D" id="3.40.50.720">
    <property type="entry name" value="NAD(P)-binding Rossmann-like Domain"/>
    <property type="match status" value="2"/>
</dbReference>
<evidence type="ECO:0000256" key="5">
    <source>
        <dbReference type="ARBA" id="ARBA00023002"/>
    </source>
</evidence>
<evidence type="ECO:0000256" key="4">
    <source>
        <dbReference type="ARBA" id="ARBA00015132"/>
    </source>
</evidence>
<dbReference type="PANTHER" id="PTHR43750">
    <property type="entry name" value="UDP-GLUCOSE 6-DEHYDROGENASE TUAD"/>
    <property type="match status" value="1"/>
</dbReference>
<dbReference type="SMART" id="SM00984">
    <property type="entry name" value="UDPG_MGDP_dh_C"/>
    <property type="match status" value="1"/>
</dbReference>
<feature type="binding site" evidence="10">
    <location>
        <position position="111"/>
    </location>
    <ligand>
        <name>NAD(+)</name>
        <dbReference type="ChEBI" id="CHEBI:57540"/>
    </ligand>
</feature>
<sequence>MGLVSAACFAEMGNCVLCLGSDEIKIQQLQKSKTPLYEPGLDSILNDNLHAGRLTFGCEFSKISPQCQVFYISVDTPSARDGSADLTELWQAVDEISGQIKQDSFIITASTVPVGTSEKIKSRILEQLEKQGKFFNVDIVANPQFLKEGSAVADFNRPDRIIIGVESDKAKRLMSELYKPFSRSFDKLMFMGIRDAELTKYAANAMLATKISFMNEMANLAEKLEVDIEHVRMGIGADSRIGFSYIYPGCGYGGSFFPHDVKTLINMGAEHGYQANILHAIDDRNELQKHRLFEKLNDQFKGDLAGKTVAVWGLAFKPGIDDLCQAPSLVLIEALLKAGAKVRAYDPVAMDNARDYFSKLNIDDSLITLVDHQYDALKDADAMVLVTEWKPFRQPDFNAMKRLMKNLVIIDGRNQYDPATLKAEGFQYSGIGRTI</sequence>
<proteinExistence type="inferred from homology"/>
<evidence type="ECO:0000256" key="2">
    <source>
        <dbReference type="ARBA" id="ARBA00006601"/>
    </source>
</evidence>
<dbReference type="Pfam" id="PF03720">
    <property type="entry name" value="UDPG_MGDP_dh_C"/>
    <property type="match status" value="1"/>
</dbReference>
<evidence type="ECO:0000256" key="9">
    <source>
        <dbReference type="PIRSR" id="PIRSR500134-2"/>
    </source>
</evidence>
<dbReference type="Pfam" id="PF00984">
    <property type="entry name" value="UDPG_MGDP_dh"/>
    <property type="match status" value="1"/>
</dbReference>
<feature type="domain" description="UDP-glucose/GDP-mannose dehydrogenase C-terminal" evidence="11">
    <location>
        <begin position="310"/>
        <end position="418"/>
    </location>
</feature>
<dbReference type="GO" id="GO:0006065">
    <property type="term" value="P:UDP-glucuronate biosynthetic process"/>
    <property type="evidence" value="ECO:0007669"/>
    <property type="project" value="UniProtKB-UniPathway"/>
</dbReference>
<dbReference type="PIRSF" id="PIRSF000124">
    <property type="entry name" value="UDPglc_GDPman_dh"/>
    <property type="match status" value="1"/>
</dbReference>
<dbReference type="PATRIC" id="fig|698738.3.peg.1966"/>
<dbReference type="EMBL" id="FO203512">
    <property type="protein sequence ID" value="CCK76075.1"/>
    <property type="molecule type" value="Genomic_DNA"/>
</dbReference>
<reference evidence="12 13" key="1">
    <citation type="journal article" date="2013" name="Nat. Commun.">
        <title>Genome sequence and functional genomic analysis of the oil-degrading bacterium Oleispira antarctica.</title>
        <authorList>
            <person name="Kube M."/>
            <person name="Chernikova T.N."/>
            <person name="Al-Ramahi Y."/>
            <person name="Beloqui A."/>
            <person name="Lopez-Cortez N."/>
            <person name="Guazzaroni M.E."/>
            <person name="Heipieper H.J."/>
            <person name="Klages S."/>
            <person name="Kotsyurbenko O.R."/>
            <person name="Langer I."/>
            <person name="Nechitaylo T.Y."/>
            <person name="Lunsdorf H."/>
            <person name="Fernandez M."/>
            <person name="Juarez S."/>
            <person name="Ciordia S."/>
            <person name="Singer A."/>
            <person name="Kagan O."/>
            <person name="Egorova O."/>
            <person name="Petit P.A."/>
            <person name="Stogios P."/>
            <person name="Kim Y."/>
            <person name="Tchigvintsev A."/>
            <person name="Flick R."/>
            <person name="Denaro R."/>
            <person name="Genovese M."/>
            <person name="Albar J.P."/>
            <person name="Reva O.N."/>
            <person name="Martinez-Gomariz M."/>
            <person name="Tran H."/>
            <person name="Ferrer M."/>
            <person name="Savchenko A."/>
            <person name="Yakunin A.F."/>
            <person name="Yakimov M.M."/>
            <person name="Golyshina O.V."/>
            <person name="Reinhardt R."/>
            <person name="Golyshin P.N."/>
        </authorList>
    </citation>
    <scope>NUCLEOTIDE SEQUENCE [LARGE SCALE GENOMIC DNA]</scope>
</reference>
<dbReference type="GO" id="GO:0000271">
    <property type="term" value="P:polysaccharide biosynthetic process"/>
    <property type="evidence" value="ECO:0007669"/>
    <property type="project" value="InterPro"/>
</dbReference>
<dbReference type="GO" id="GO:0051287">
    <property type="term" value="F:NAD binding"/>
    <property type="evidence" value="ECO:0007669"/>
    <property type="project" value="InterPro"/>
</dbReference>
<name>R4YMU5_OLEAN</name>
<dbReference type="InterPro" id="IPR008927">
    <property type="entry name" value="6-PGluconate_DH-like_C_sf"/>
</dbReference>
<dbReference type="NCBIfam" id="TIGR03026">
    <property type="entry name" value="NDP-sugDHase"/>
    <property type="match status" value="1"/>
</dbReference>
<dbReference type="InterPro" id="IPR017476">
    <property type="entry name" value="UDP-Glc/GDP-Man"/>
</dbReference>
<evidence type="ECO:0000256" key="7">
    <source>
        <dbReference type="ARBA" id="ARBA00047473"/>
    </source>
</evidence>
<dbReference type="SUPFAM" id="SSF51735">
    <property type="entry name" value="NAD(P)-binding Rossmann-fold domains"/>
    <property type="match status" value="1"/>
</dbReference>
<gene>
    <name evidence="12" type="primary">ugd</name>
    <name evidence="12" type="ORF">OLEAN_C18990</name>
</gene>
<organism evidence="12 13">
    <name type="scientific">Oleispira antarctica RB-8</name>
    <dbReference type="NCBI Taxonomy" id="698738"/>
    <lineage>
        <taxon>Bacteria</taxon>
        <taxon>Pseudomonadati</taxon>
        <taxon>Pseudomonadota</taxon>
        <taxon>Gammaproteobacteria</taxon>
        <taxon>Oceanospirillales</taxon>
        <taxon>Oceanospirillaceae</taxon>
        <taxon>Oleispira</taxon>
    </lineage>
</organism>